<dbReference type="Gene3D" id="3.20.20.60">
    <property type="entry name" value="Phosphoenolpyruvate-binding domains"/>
    <property type="match status" value="1"/>
</dbReference>
<comment type="caution">
    <text evidence="22">The sequence shown here is derived from an EMBL/GenBank/DDBJ whole genome shotgun (WGS) entry which is preliminary data.</text>
</comment>
<evidence type="ECO:0000256" key="14">
    <source>
        <dbReference type="ARBA" id="ARBA00022777"/>
    </source>
</evidence>
<dbReference type="InterPro" id="IPR036618">
    <property type="entry name" value="PtsI_HPr-bd_sf"/>
</dbReference>
<comment type="cofactor">
    <cofactor evidence="2 17">
        <name>Mg(2+)</name>
        <dbReference type="ChEBI" id="CHEBI:18420"/>
    </cofactor>
</comment>
<accession>A0ABW4ZF86</accession>
<evidence type="ECO:0000256" key="3">
    <source>
        <dbReference type="ARBA" id="ARBA00002728"/>
    </source>
</evidence>
<dbReference type="EMBL" id="JBHUJB010000089">
    <property type="protein sequence ID" value="MFD2160661.1"/>
    <property type="molecule type" value="Genomic_DNA"/>
</dbReference>
<comment type="catalytic activity">
    <reaction evidence="1 17">
        <text>L-histidyl-[protein] + phosphoenolpyruvate = N(pros)-phospho-L-histidyl-[protein] + pyruvate</text>
        <dbReference type="Rhea" id="RHEA:23880"/>
        <dbReference type="Rhea" id="RHEA-COMP:9745"/>
        <dbReference type="Rhea" id="RHEA-COMP:9746"/>
        <dbReference type="ChEBI" id="CHEBI:15361"/>
        <dbReference type="ChEBI" id="CHEBI:29979"/>
        <dbReference type="ChEBI" id="CHEBI:58702"/>
        <dbReference type="ChEBI" id="CHEBI:64837"/>
        <dbReference type="EC" id="2.7.3.9"/>
    </reaction>
</comment>
<sequence length="589" mass="65350">MPVIPSNKEVVIQGTAVSPGLSFGPAHVISRGLQAPELYSIHAKQVEKEIQRVHDALDNTKKEIGELQKHIEEITNDTEGQIFEAHIMLLSDRTMIKRVDARIRERLQNAEFCFYAVIQNYAEAMRRVNDPYLSERAADIDDIAQRVLRNFSSDDESPREDTPEHNHIVIAHDLSPSDTAMLDRDRCEGFATEQGSVNSHTAILARSLGIPAVVGLQGLIIEIQERSQTILDGYDGKLIINPKPSTIAHYHTIKREKEARERLLDNLRDRQTATTDGRDITLSANVEFNHEFPLVESSGAAGIGLFRTEFYLLGKGEIPSEESQYQVYSEAARITAPHQAIIRTLDAGGDKLPAEPLPEPEPNPFLGWRGIRVSLTRRGMFKEQLRAILRASAHGRLGVMFPLVSGVGEIMQAKSILQECMDELDREQTPYDPGIEVGVMIEVPSAAMMADEIAKEVDFFSIGTNDLIQYTVAVDRVNKHVSNLYKPTNPAVIRLIKMTVEAANNNGIWTGVCGEMASDLLLTPLLIGLGVDELSVGTHQLPKIKKAIRSLSHAECATLADEALRCRFSSDILALTEKLAHRTYGSLFD</sequence>
<keyword evidence="10 17" id="KW-0762">Sugar transport</keyword>
<dbReference type="InterPro" id="IPR008731">
    <property type="entry name" value="PTS_EIN"/>
</dbReference>
<dbReference type="PRINTS" id="PR01736">
    <property type="entry name" value="PHPHTRNFRASE"/>
</dbReference>
<evidence type="ECO:0000313" key="22">
    <source>
        <dbReference type="EMBL" id="MFD2160661.1"/>
    </source>
</evidence>
<comment type="subcellular location">
    <subcellularLocation>
        <location evidence="4 17">Cytoplasm</location>
    </subcellularLocation>
</comment>
<dbReference type="Gene3D" id="3.50.30.10">
    <property type="entry name" value="Phosphohistidine domain"/>
    <property type="match status" value="1"/>
</dbReference>
<dbReference type="Proteomes" id="UP001597389">
    <property type="component" value="Unassembled WGS sequence"/>
</dbReference>
<dbReference type="EC" id="2.7.3.9" evidence="6 17"/>
<dbReference type="Pfam" id="PF02896">
    <property type="entry name" value="PEP-utilizers_C"/>
    <property type="match status" value="1"/>
</dbReference>
<feature type="domain" description="Phosphotransferase system enzyme I N-terminal" evidence="21">
    <location>
        <begin position="13"/>
        <end position="136"/>
    </location>
</feature>
<evidence type="ECO:0000259" key="21">
    <source>
        <dbReference type="Pfam" id="PF05524"/>
    </source>
</evidence>
<evidence type="ECO:0000256" key="7">
    <source>
        <dbReference type="ARBA" id="ARBA00016544"/>
    </source>
</evidence>
<keyword evidence="14 17" id="KW-0418">Kinase</keyword>
<keyword evidence="13 17" id="KW-0479">Metal-binding</keyword>
<comment type="function">
    <text evidence="3 17">General (non sugar-specific) component of the phosphoenolpyruvate-dependent sugar phosphotransferase system (sugar PTS). This major carbohydrate active-transport system catalyzes the phosphorylation of incoming sugar substrates concomitantly with their translocation across the cell membrane. Enzyme I transfers the phosphoryl group from phosphoenolpyruvate (PEP) to the phosphoryl carrier protein (HPr).</text>
</comment>
<keyword evidence="18" id="KW-0175">Coiled coil</keyword>
<evidence type="ECO:0000256" key="12">
    <source>
        <dbReference type="ARBA" id="ARBA00022683"/>
    </source>
</evidence>
<evidence type="ECO:0000256" key="11">
    <source>
        <dbReference type="ARBA" id="ARBA00022679"/>
    </source>
</evidence>
<name>A0ABW4ZF86_9BACT</name>
<evidence type="ECO:0000259" key="20">
    <source>
        <dbReference type="Pfam" id="PF02896"/>
    </source>
</evidence>
<dbReference type="SUPFAM" id="SSF52009">
    <property type="entry name" value="Phosphohistidine domain"/>
    <property type="match status" value="1"/>
</dbReference>
<dbReference type="InterPro" id="IPR008279">
    <property type="entry name" value="PEP-util_enz_mobile_dom"/>
</dbReference>
<dbReference type="PANTHER" id="PTHR46244:SF3">
    <property type="entry name" value="PHOSPHOENOLPYRUVATE-PROTEIN PHOSPHOTRANSFERASE"/>
    <property type="match status" value="1"/>
</dbReference>
<protein>
    <recommendedName>
        <fullName evidence="7 17">Phosphoenolpyruvate-protein phosphotransferase</fullName>
        <ecNumber evidence="6 17">2.7.3.9</ecNumber>
    </recommendedName>
    <alternativeName>
        <fullName evidence="16 17">Phosphotransferase system, enzyme I</fullName>
    </alternativeName>
</protein>
<evidence type="ECO:0000313" key="23">
    <source>
        <dbReference type="Proteomes" id="UP001597389"/>
    </source>
</evidence>
<dbReference type="PIRSF" id="PIRSF000732">
    <property type="entry name" value="PTS_enzyme_I"/>
    <property type="match status" value="1"/>
</dbReference>
<dbReference type="InterPro" id="IPR040442">
    <property type="entry name" value="Pyrv_kinase-like_dom_sf"/>
</dbReference>
<dbReference type="InterPro" id="IPR015813">
    <property type="entry name" value="Pyrv/PenolPyrv_kinase-like_dom"/>
</dbReference>
<dbReference type="InterPro" id="IPR006318">
    <property type="entry name" value="PTS_EI-like"/>
</dbReference>
<evidence type="ECO:0000256" key="4">
    <source>
        <dbReference type="ARBA" id="ARBA00004496"/>
    </source>
</evidence>
<proteinExistence type="inferred from homology"/>
<keyword evidence="9 17" id="KW-0963">Cytoplasm</keyword>
<evidence type="ECO:0000256" key="8">
    <source>
        <dbReference type="ARBA" id="ARBA00022448"/>
    </source>
</evidence>
<dbReference type="PROSITE" id="PS00742">
    <property type="entry name" value="PEP_ENZYMES_2"/>
    <property type="match status" value="1"/>
</dbReference>
<dbReference type="Pfam" id="PF05524">
    <property type="entry name" value="PEP-utilisers_N"/>
    <property type="match status" value="1"/>
</dbReference>
<feature type="domain" description="PEP-utilising enzyme mobile" evidence="19">
    <location>
        <begin position="165"/>
        <end position="236"/>
    </location>
</feature>
<keyword evidence="12 17" id="KW-0598">Phosphotransferase system</keyword>
<evidence type="ECO:0000256" key="16">
    <source>
        <dbReference type="ARBA" id="ARBA00033235"/>
    </source>
</evidence>
<organism evidence="22 23">
    <name type="scientific">Rubritalea tangerina</name>
    <dbReference type="NCBI Taxonomy" id="430798"/>
    <lineage>
        <taxon>Bacteria</taxon>
        <taxon>Pseudomonadati</taxon>
        <taxon>Verrucomicrobiota</taxon>
        <taxon>Verrucomicrobiia</taxon>
        <taxon>Verrucomicrobiales</taxon>
        <taxon>Rubritaleaceae</taxon>
        <taxon>Rubritalea</taxon>
    </lineage>
</organism>
<evidence type="ECO:0000256" key="17">
    <source>
        <dbReference type="PIRNR" id="PIRNR000732"/>
    </source>
</evidence>
<evidence type="ECO:0000256" key="10">
    <source>
        <dbReference type="ARBA" id="ARBA00022597"/>
    </source>
</evidence>
<dbReference type="InterPro" id="IPR000121">
    <property type="entry name" value="PEP_util_C"/>
</dbReference>
<dbReference type="NCBIfam" id="TIGR01417">
    <property type="entry name" value="PTS_I_fam"/>
    <property type="match status" value="1"/>
</dbReference>
<dbReference type="SUPFAM" id="SSF47831">
    <property type="entry name" value="Enzyme I of the PEP:sugar phosphotransferase system HPr-binding (sub)domain"/>
    <property type="match status" value="1"/>
</dbReference>
<dbReference type="InterPro" id="IPR023151">
    <property type="entry name" value="PEP_util_CS"/>
</dbReference>
<keyword evidence="15 17" id="KW-0460">Magnesium</keyword>
<gene>
    <name evidence="22" type="primary">ptsP</name>
    <name evidence="22" type="ORF">ACFSW8_17285</name>
</gene>
<dbReference type="InterPro" id="IPR036637">
    <property type="entry name" value="Phosphohistidine_dom_sf"/>
</dbReference>
<dbReference type="PANTHER" id="PTHR46244">
    <property type="entry name" value="PHOSPHOENOLPYRUVATE-PROTEIN PHOSPHOTRANSFERASE"/>
    <property type="match status" value="1"/>
</dbReference>
<evidence type="ECO:0000256" key="13">
    <source>
        <dbReference type="ARBA" id="ARBA00022723"/>
    </source>
</evidence>
<dbReference type="InterPro" id="IPR024692">
    <property type="entry name" value="PTS_EI"/>
</dbReference>
<dbReference type="GO" id="GO:0008965">
    <property type="term" value="F:phosphoenolpyruvate-protein phosphotransferase activity"/>
    <property type="evidence" value="ECO:0007669"/>
    <property type="project" value="UniProtKB-EC"/>
</dbReference>
<keyword evidence="11 17" id="KW-0808">Transferase</keyword>
<dbReference type="InterPro" id="IPR050499">
    <property type="entry name" value="PEP-utilizing_PTS_enzyme"/>
</dbReference>
<feature type="domain" description="PEP-utilising enzyme C-terminal" evidence="20">
    <location>
        <begin position="265"/>
        <end position="551"/>
    </location>
</feature>
<evidence type="ECO:0000256" key="1">
    <source>
        <dbReference type="ARBA" id="ARBA00000683"/>
    </source>
</evidence>
<dbReference type="Gene3D" id="1.10.274.10">
    <property type="entry name" value="PtsI, HPr-binding domain"/>
    <property type="match status" value="1"/>
</dbReference>
<dbReference type="SUPFAM" id="SSF51621">
    <property type="entry name" value="Phosphoenolpyruvate/pyruvate domain"/>
    <property type="match status" value="1"/>
</dbReference>
<evidence type="ECO:0000259" key="19">
    <source>
        <dbReference type="Pfam" id="PF00391"/>
    </source>
</evidence>
<keyword evidence="23" id="KW-1185">Reference proteome</keyword>
<keyword evidence="8 17" id="KW-0813">Transport</keyword>
<evidence type="ECO:0000256" key="6">
    <source>
        <dbReference type="ARBA" id="ARBA00012232"/>
    </source>
</evidence>
<dbReference type="Pfam" id="PF00391">
    <property type="entry name" value="PEP-utilizers"/>
    <property type="match status" value="1"/>
</dbReference>
<dbReference type="RefSeq" id="WP_377178877.1">
    <property type="nucleotide sequence ID" value="NZ_JBHUJB010000089.1"/>
</dbReference>
<comment type="similarity">
    <text evidence="5 17">Belongs to the PEP-utilizing enzyme family.</text>
</comment>
<reference evidence="23" key="1">
    <citation type="journal article" date="2019" name="Int. J. Syst. Evol. Microbiol.">
        <title>The Global Catalogue of Microorganisms (GCM) 10K type strain sequencing project: providing services to taxonomists for standard genome sequencing and annotation.</title>
        <authorList>
            <consortium name="The Broad Institute Genomics Platform"/>
            <consortium name="The Broad Institute Genome Sequencing Center for Infectious Disease"/>
            <person name="Wu L."/>
            <person name="Ma J."/>
        </authorList>
    </citation>
    <scope>NUCLEOTIDE SEQUENCE [LARGE SCALE GENOMIC DNA]</scope>
    <source>
        <strain evidence="23">CCUG 57942</strain>
    </source>
</reference>
<evidence type="ECO:0000256" key="9">
    <source>
        <dbReference type="ARBA" id="ARBA00022490"/>
    </source>
</evidence>
<feature type="coiled-coil region" evidence="18">
    <location>
        <begin position="43"/>
        <end position="77"/>
    </location>
</feature>
<evidence type="ECO:0000256" key="18">
    <source>
        <dbReference type="SAM" id="Coils"/>
    </source>
</evidence>
<evidence type="ECO:0000256" key="2">
    <source>
        <dbReference type="ARBA" id="ARBA00001946"/>
    </source>
</evidence>
<evidence type="ECO:0000256" key="15">
    <source>
        <dbReference type="ARBA" id="ARBA00022842"/>
    </source>
</evidence>
<evidence type="ECO:0000256" key="5">
    <source>
        <dbReference type="ARBA" id="ARBA00007837"/>
    </source>
</evidence>